<sequence length="222" mass="25805">MYYVSAFLFSYLDPVIFYLIGFLRMGCALIVICFKIGGESLRPFQRFRPIFCQDLCVPWRKVSSKSSCSNHEILLLDLTIWVVVCGLLRWEEKLKGFFRRTFCVPTLEDTDPIYSEKVCAGLEMKRKTTATRSRSSLSPSITSTVTTSSKPSQPDPMFRYSHLKTIPDHQRYLRHFGYCLRHYGYFSATVAISWVIVIRYIDRVSSPILSHHYGYFVKFPIS</sequence>
<dbReference type="AlphaFoldDB" id="A0A4Y7JVB2"/>
<keyword evidence="4" id="KW-1185">Reference proteome</keyword>
<evidence type="ECO:0000256" key="1">
    <source>
        <dbReference type="SAM" id="MobiDB-lite"/>
    </source>
</evidence>
<keyword evidence="2" id="KW-1133">Transmembrane helix</keyword>
<dbReference type="Gramene" id="RZC65013">
    <property type="protein sequence ID" value="RZC65013"/>
    <property type="gene ID" value="C5167_008701"/>
</dbReference>
<keyword evidence="2" id="KW-0812">Transmembrane</keyword>
<protein>
    <submittedName>
        <fullName evidence="3">Uncharacterized protein</fullName>
    </submittedName>
</protein>
<reference evidence="3 4" key="1">
    <citation type="journal article" date="2018" name="Science">
        <title>The opium poppy genome and morphinan production.</title>
        <authorList>
            <person name="Guo L."/>
            <person name="Winzer T."/>
            <person name="Yang X."/>
            <person name="Li Y."/>
            <person name="Ning Z."/>
            <person name="He Z."/>
            <person name="Teodor R."/>
            <person name="Lu Y."/>
            <person name="Bowser T.A."/>
            <person name="Graham I.A."/>
            <person name="Ye K."/>
        </authorList>
    </citation>
    <scope>NUCLEOTIDE SEQUENCE [LARGE SCALE GENOMIC DNA]</scope>
    <source>
        <strain evidence="4">cv. HN1</strain>
        <tissue evidence="3">Leaves</tissue>
    </source>
</reference>
<gene>
    <name evidence="3" type="ORF">C5167_008701</name>
</gene>
<proteinExistence type="predicted"/>
<evidence type="ECO:0000256" key="2">
    <source>
        <dbReference type="SAM" id="Phobius"/>
    </source>
</evidence>
<dbReference type="Proteomes" id="UP000316621">
    <property type="component" value="Chromosome 6"/>
</dbReference>
<evidence type="ECO:0000313" key="4">
    <source>
        <dbReference type="Proteomes" id="UP000316621"/>
    </source>
</evidence>
<organism evidence="3 4">
    <name type="scientific">Papaver somniferum</name>
    <name type="common">Opium poppy</name>
    <dbReference type="NCBI Taxonomy" id="3469"/>
    <lineage>
        <taxon>Eukaryota</taxon>
        <taxon>Viridiplantae</taxon>
        <taxon>Streptophyta</taxon>
        <taxon>Embryophyta</taxon>
        <taxon>Tracheophyta</taxon>
        <taxon>Spermatophyta</taxon>
        <taxon>Magnoliopsida</taxon>
        <taxon>Ranunculales</taxon>
        <taxon>Papaveraceae</taxon>
        <taxon>Papaveroideae</taxon>
        <taxon>Papaver</taxon>
    </lineage>
</organism>
<accession>A0A4Y7JVB2</accession>
<evidence type="ECO:0000313" key="3">
    <source>
        <dbReference type="EMBL" id="RZC65013.1"/>
    </source>
</evidence>
<dbReference type="EMBL" id="CM010720">
    <property type="protein sequence ID" value="RZC65013.1"/>
    <property type="molecule type" value="Genomic_DNA"/>
</dbReference>
<name>A0A4Y7JVB2_PAPSO</name>
<feature type="region of interest" description="Disordered" evidence="1">
    <location>
        <begin position="130"/>
        <end position="155"/>
    </location>
</feature>
<feature type="compositionally biased region" description="Low complexity" evidence="1">
    <location>
        <begin position="130"/>
        <end position="152"/>
    </location>
</feature>
<keyword evidence="2" id="KW-0472">Membrane</keyword>
<feature type="transmembrane region" description="Helical" evidence="2">
    <location>
        <begin position="183"/>
        <end position="201"/>
    </location>
</feature>
<feature type="transmembrane region" description="Helical" evidence="2">
    <location>
        <begin position="15"/>
        <end position="38"/>
    </location>
</feature>